<evidence type="ECO:0000256" key="2">
    <source>
        <dbReference type="SAM" id="Coils"/>
    </source>
</evidence>
<evidence type="ECO:0000313" key="6">
    <source>
        <dbReference type="Proteomes" id="UP000693970"/>
    </source>
</evidence>
<dbReference type="GO" id="GO:0003723">
    <property type="term" value="F:RNA binding"/>
    <property type="evidence" value="ECO:0007669"/>
    <property type="project" value="UniProtKB-UniRule"/>
</dbReference>
<feature type="compositionally biased region" description="Polar residues" evidence="3">
    <location>
        <begin position="84"/>
        <end position="100"/>
    </location>
</feature>
<proteinExistence type="predicted"/>
<evidence type="ECO:0000313" key="5">
    <source>
        <dbReference type="EMBL" id="KAG7374346.1"/>
    </source>
</evidence>
<organism evidence="5 6">
    <name type="scientific">Nitzschia inconspicua</name>
    <dbReference type="NCBI Taxonomy" id="303405"/>
    <lineage>
        <taxon>Eukaryota</taxon>
        <taxon>Sar</taxon>
        <taxon>Stramenopiles</taxon>
        <taxon>Ochrophyta</taxon>
        <taxon>Bacillariophyta</taxon>
        <taxon>Bacillariophyceae</taxon>
        <taxon>Bacillariophycidae</taxon>
        <taxon>Bacillariales</taxon>
        <taxon>Bacillariaceae</taxon>
        <taxon>Nitzschia</taxon>
    </lineage>
</organism>
<feature type="region of interest" description="Disordered" evidence="3">
    <location>
        <begin position="81"/>
        <end position="179"/>
    </location>
</feature>
<reference evidence="5" key="1">
    <citation type="journal article" date="2021" name="Sci. Rep.">
        <title>Diploid genomic architecture of Nitzschia inconspicua, an elite biomass production diatom.</title>
        <authorList>
            <person name="Oliver A."/>
            <person name="Podell S."/>
            <person name="Pinowska A."/>
            <person name="Traller J.C."/>
            <person name="Smith S.R."/>
            <person name="McClure R."/>
            <person name="Beliaev A."/>
            <person name="Bohutskyi P."/>
            <person name="Hill E.A."/>
            <person name="Rabines A."/>
            <person name="Zheng H."/>
            <person name="Allen L.Z."/>
            <person name="Kuo A."/>
            <person name="Grigoriev I.V."/>
            <person name="Allen A.E."/>
            <person name="Hazlebeck D."/>
            <person name="Allen E.E."/>
        </authorList>
    </citation>
    <scope>NUCLEOTIDE SEQUENCE</scope>
    <source>
        <strain evidence="5">Hildebrandi</strain>
    </source>
</reference>
<feature type="compositionally biased region" description="Basic and acidic residues" evidence="3">
    <location>
        <begin position="148"/>
        <end position="158"/>
    </location>
</feature>
<protein>
    <recommendedName>
        <fullName evidence="4">RRM domain-containing protein</fullName>
    </recommendedName>
</protein>
<gene>
    <name evidence="5" type="ORF">IV203_013441</name>
</gene>
<comment type="caution">
    <text evidence="5">The sequence shown here is derived from an EMBL/GenBank/DDBJ whole genome shotgun (WGS) entry which is preliminary data.</text>
</comment>
<feature type="compositionally biased region" description="Basic residues" evidence="3">
    <location>
        <begin position="159"/>
        <end position="178"/>
    </location>
</feature>
<feature type="coiled-coil region" evidence="2">
    <location>
        <begin position="214"/>
        <end position="241"/>
    </location>
</feature>
<feature type="region of interest" description="Disordered" evidence="3">
    <location>
        <begin position="431"/>
        <end position="462"/>
    </location>
</feature>
<sequence length="893" mass="103354">MRAASSTIKLGTFRHFQKQWCRPTQLSVATGVGTMKTNNVNFFLSRFNRGQSFVAFSSIRQYGGFHSIQQSRRRPNCYLLVHPRTTNPPHQQFRSSSTHPTAADEDTNKDSKSDVGFLSTTKMTTTTTDQRTCGDKDSNHLNENSVSDADHHKAGKKEQHARKKRINAYRKRRQHRQRQISLLKLQSTPTPKAILEDDFLQLSYQFEVPKFKWIEGLAKELEKYQQQQQQQKKAKSALNEDPQRRLWKVVLQYLDTRKVPKEIRQRFFLRMVDSREIDAGSIQTKNGDIQSKKSLTQQQIVSDVKLLQQARALAIHHPMSWSRESNRKIRRKLGKKKGISHHNTSRVDDDDVDIENTATTVYNTLPRLPVKEYMSRIRVPALAAMFETKSEEQQYNEAVEFQKKMQERLPLPQYLNAIKYVQDFADSCNVPNTDGNGSVPEIGNEQEAPDNDSQYTNSFPRHDLEDDAKRHRLNQHQQHVQQELRILKTNLQRFVPKTRLHMVAEDFAKFFHIMITDPVMNMEEQRYVNMIRDDAVVCQSQQKWEETQETYVKAFQNVQELLQKAANTLEENQHDELTGRTLQNDLLGVSQEESILETFDGVMVGVSSINPPQMTTTERVRPRRYTVFEAMEIGKQEKSGEGSLIPPQARFQNVLPQEGGSKVFRNDLFPAQAPTDRMVFIDNLPIDVEVDRLKDAFGRCGTIEALEIFHQRPELDPGRKAIDNRKKIRSPSSNFRRQRWQRPRTPLYGIILYKEATSAAKAVADPLRIFGMVLDHHLIRTQKAAAMTKLYLEDVASSHDTTAIEYDLSRILHPDLYVCLDVSGHRRGKRRRGIDGETSSCVIKFPTFESAYWAYQKLSLELEYLQEADGTCGLHWMQTPPDAMLYWTRQLNF</sequence>
<dbReference type="OrthoDB" id="201398at2759"/>
<keyword evidence="6" id="KW-1185">Reference proteome</keyword>
<dbReference type="Proteomes" id="UP000693970">
    <property type="component" value="Unassembled WGS sequence"/>
</dbReference>
<feature type="domain" description="RRM" evidence="4">
    <location>
        <begin position="677"/>
        <end position="786"/>
    </location>
</feature>
<dbReference type="PROSITE" id="PS50102">
    <property type="entry name" value="RRM"/>
    <property type="match status" value="1"/>
</dbReference>
<evidence type="ECO:0000259" key="4">
    <source>
        <dbReference type="PROSITE" id="PS50102"/>
    </source>
</evidence>
<dbReference type="EMBL" id="JAGRRH010000001">
    <property type="protein sequence ID" value="KAG7374346.1"/>
    <property type="molecule type" value="Genomic_DNA"/>
</dbReference>
<dbReference type="CDD" id="cd00590">
    <property type="entry name" value="RRM_SF"/>
    <property type="match status" value="1"/>
</dbReference>
<name>A0A9K3M702_9STRA</name>
<keyword evidence="2" id="KW-0175">Coiled coil</keyword>
<feature type="compositionally biased region" description="Low complexity" evidence="3">
    <location>
        <begin position="120"/>
        <end position="131"/>
    </location>
</feature>
<keyword evidence="1" id="KW-0694">RNA-binding</keyword>
<evidence type="ECO:0000256" key="1">
    <source>
        <dbReference type="PROSITE-ProRule" id="PRU00176"/>
    </source>
</evidence>
<evidence type="ECO:0000256" key="3">
    <source>
        <dbReference type="SAM" id="MobiDB-lite"/>
    </source>
</evidence>
<dbReference type="AlphaFoldDB" id="A0A9K3M702"/>
<dbReference type="InterPro" id="IPR000504">
    <property type="entry name" value="RRM_dom"/>
</dbReference>
<reference evidence="5" key="2">
    <citation type="submission" date="2021-04" db="EMBL/GenBank/DDBJ databases">
        <authorList>
            <person name="Podell S."/>
        </authorList>
    </citation>
    <scope>NUCLEOTIDE SEQUENCE</scope>
    <source>
        <strain evidence="5">Hildebrandi</strain>
    </source>
</reference>
<accession>A0A9K3M702</accession>